<dbReference type="PROSITE" id="PS00211">
    <property type="entry name" value="ABC_TRANSPORTER_1"/>
    <property type="match status" value="1"/>
</dbReference>
<organism evidence="8 9">
    <name type="scientific">Cajanus cajan</name>
    <name type="common">Pigeon pea</name>
    <name type="synonym">Cajanus indicus</name>
    <dbReference type="NCBI Taxonomy" id="3821"/>
    <lineage>
        <taxon>Eukaryota</taxon>
        <taxon>Viridiplantae</taxon>
        <taxon>Streptophyta</taxon>
        <taxon>Embryophyta</taxon>
        <taxon>Tracheophyta</taxon>
        <taxon>Spermatophyta</taxon>
        <taxon>Magnoliopsida</taxon>
        <taxon>eudicotyledons</taxon>
        <taxon>Gunneridae</taxon>
        <taxon>Pentapetalae</taxon>
        <taxon>rosids</taxon>
        <taxon>fabids</taxon>
        <taxon>Fabales</taxon>
        <taxon>Fabaceae</taxon>
        <taxon>Papilionoideae</taxon>
        <taxon>50 kb inversion clade</taxon>
        <taxon>NPAAA clade</taxon>
        <taxon>indigoferoid/millettioid clade</taxon>
        <taxon>Phaseoleae</taxon>
        <taxon>Cajanus</taxon>
    </lineage>
</organism>
<keyword evidence="2" id="KW-0812">Transmembrane</keyword>
<dbReference type="EMBL" id="KQ483423">
    <property type="protein sequence ID" value="KYP52494.1"/>
    <property type="molecule type" value="Genomic_DNA"/>
</dbReference>
<gene>
    <name evidence="8" type="ORF">KK1_025614</name>
</gene>
<keyword evidence="3" id="KW-0547">Nucleotide-binding</keyword>
<dbReference type="SUPFAM" id="SSF90123">
    <property type="entry name" value="ABC transporter transmembrane region"/>
    <property type="match status" value="1"/>
</dbReference>
<dbReference type="PANTHER" id="PTHR24222:SF63">
    <property type="entry name" value="ATP BINDING CASSETTE SUBFAMILY B"/>
    <property type="match status" value="1"/>
</dbReference>
<feature type="domain" description="ABC transporter" evidence="7">
    <location>
        <begin position="164"/>
        <end position="351"/>
    </location>
</feature>
<dbReference type="GO" id="GO:0005886">
    <property type="term" value="C:plasma membrane"/>
    <property type="evidence" value="ECO:0007669"/>
    <property type="project" value="TreeGrafter"/>
</dbReference>
<sequence>MAVGTIGAIGNGLALPLTVLPLGQIINSFGSNHQNSNVVEEVSKTLKLREPFHYSEVTSWMVTGERQVARIRGLYLKTILRQDRCCFFDTETSTGGCRKDVGDMVLIQDVIHIIIVGTFMQLITTFILSDAALALIIGRMASQGTEIDSYDPNGKILEDIQGEKELRGVCFICPARPEELIFNGFSLHRPCGTTAALVGESGSGKSTVISLVERFYDPQADEVLIDGINMKEFQLSWIRGKIGLVGLSTMVGEHGTQLSSGQKQRIAIARAIPKNLKILLLKEATSALDAESERIVQEALDRIMVNKTNVVVAHRLSTVRNADNIVVIHGGKIVEKGTHSELLKDPEGAYS</sequence>
<keyword evidence="5" id="KW-1133">Transmembrane helix</keyword>
<keyword evidence="4" id="KW-0067">ATP-binding</keyword>
<keyword evidence="9" id="KW-1185">Reference proteome</keyword>
<dbReference type="InterPro" id="IPR003439">
    <property type="entry name" value="ABC_transporter-like_ATP-bd"/>
</dbReference>
<evidence type="ECO:0000256" key="4">
    <source>
        <dbReference type="ARBA" id="ARBA00022840"/>
    </source>
</evidence>
<keyword evidence="6" id="KW-0472">Membrane</keyword>
<name>A0A151SCF3_CAJCA</name>
<dbReference type="AlphaFoldDB" id="A0A151SCF3"/>
<comment type="subcellular location">
    <subcellularLocation>
        <location evidence="1">Membrane</location>
        <topology evidence="1">Multi-pass membrane protein</topology>
    </subcellularLocation>
</comment>
<dbReference type="PANTHER" id="PTHR24222">
    <property type="entry name" value="ABC TRANSPORTER B FAMILY"/>
    <property type="match status" value="1"/>
</dbReference>
<reference evidence="8" key="1">
    <citation type="journal article" date="2012" name="Nat. Biotechnol.">
        <title>Draft genome sequence of pigeonpea (Cajanus cajan), an orphan legume crop of resource-poor farmers.</title>
        <authorList>
            <person name="Varshney R.K."/>
            <person name="Chen W."/>
            <person name="Li Y."/>
            <person name="Bharti A.K."/>
            <person name="Saxena R.K."/>
            <person name="Schlueter J.A."/>
            <person name="Donoghue M.T."/>
            <person name="Azam S."/>
            <person name="Fan G."/>
            <person name="Whaley A.M."/>
            <person name="Farmer A.D."/>
            <person name="Sheridan J."/>
            <person name="Iwata A."/>
            <person name="Tuteja R."/>
            <person name="Penmetsa R.V."/>
            <person name="Wu W."/>
            <person name="Upadhyaya H.D."/>
            <person name="Yang S.P."/>
            <person name="Shah T."/>
            <person name="Saxena K.B."/>
            <person name="Michael T."/>
            <person name="McCombie W.R."/>
            <person name="Yang B."/>
            <person name="Zhang G."/>
            <person name="Yang H."/>
            <person name="Wang J."/>
            <person name="Spillane C."/>
            <person name="Cook D.R."/>
            <person name="May G.D."/>
            <person name="Xu X."/>
            <person name="Jackson S.A."/>
        </authorList>
    </citation>
    <scope>NUCLEOTIDE SEQUENCE [LARGE SCALE GENOMIC DNA]</scope>
</reference>
<dbReference type="Gene3D" id="3.40.50.300">
    <property type="entry name" value="P-loop containing nucleotide triphosphate hydrolases"/>
    <property type="match status" value="2"/>
</dbReference>
<dbReference type="PROSITE" id="PS50893">
    <property type="entry name" value="ABC_TRANSPORTER_2"/>
    <property type="match status" value="1"/>
</dbReference>
<dbReference type="Gramene" id="C.cajan_24942.t">
    <property type="protein sequence ID" value="C.cajan_24942.t"/>
    <property type="gene ID" value="C.cajan_24942"/>
</dbReference>
<dbReference type="SMART" id="SM00382">
    <property type="entry name" value="AAA"/>
    <property type="match status" value="1"/>
</dbReference>
<evidence type="ECO:0000256" key="1">
    <source>
        <dbReference type="ARBA" id="ARBA00004141"/>
    </source>
</evidence>
<protein>
    <submittedName>
        <fullName evidence="8">ABC transporter B family member 4</fullName>
    </submittedName>
</protein>
<dbReference type="InterPro" id="IPR039421">
    <property type="entry name" value="Type_1_exporter"/>
</dbReference>
<dbReference type="SUPFAM" id="SSF52540">
    <property type="entry name" value="P-loop containing nucleoside triphosphate hydrolases"/>
    <property type="match status" value="1"/>
</dbReference>
<dbReference type="InterPro" id="IPR027417">
    <property type="entry name" value="P-loop_NTPase"/>
</dbReference>
<accession>A0A151SCF3</accession>
<dbReference type="GO" id="GO:0016887">
    <property type="term" value="F:ATP hydrolysis activity"/>
    <property type="evidence" value="ECO:0007669"/>
    <property type="project" value="InterPro"/>
</dbReference>
<evidence type="ECO:0000313" key="9">
    <source>
        <dbReference type="Proteomes" id="UP000075243"/>
    </source>
</evidence>
<dbReference type="GO" id="GO:0005524">
    <property type="term" value="F:ATP binding"/>
    <property type="evidence" value="ECO:0007669"/>
    <property type="project" value="UniProtKB-KW"/>
</dbReference>
<dbReference type="InterPro" id="IPR017871">
    <property type="entry name" value="ABC_transporter-like_CS"/>
</dbReference>
<evidence type="ECO:0000259" key="7">
    <source>
        <dbReference type="PROSITE" id="PS50893"/>
    </source>
</evidence>
<dbReference type="Gene3D" id="1.20.1560.10">
    <property type="entry name" value="ABC transporter type 1, transmembrane domain"/>
    <property type="match status" value="1"/>
</dbReference>
<evidence type="ECO:0000256" key="5">
    <source>
        <dbReference type="ARBA" id="ARBA00022989"/>
    </source>
</evidence>
<dbReference type="GO" id="GO:0042626">
    <property type="term" value="F:ATPase-coupled transmembrane transporter activity"/>
    <property type="evidence" value="ECO:0007669"/>
    <property type="project" value="TreeGrafter"/>
</dbReference>
<evidence type="ECO:0000313" key="8">
    <source>
        <dbReference type="EMBL" id="KYP52494.1"/>
    </source>
</evidence>
<dbReference type="Proteomes" id="UP000075243">
    <property type="component" value="Unassembled WGS sequence"/>
</dbReference>
<dbReference type="Pfam" id="PF00005">
    <property type="entry name" value="ABC_tran"/>
    <property type="match status" value="1"/>
</dbReference>
<evidence type="ECO:0000256" key="2">
    <source>
        <dbReference type="ARBA" id="ARBA00022692"/>
    </source>
</evidence>
<dbReference type="InterPro" id="IPR036640">
    <property type="entry name" value="ABC1_TM_sf"/>
</dbReference>
<evidence type="ECO:0000256" key="6">
    <source>
        <dbReference type="ARBA" id="ARBA00023136"/>
    </source>
</evidence>
<proteinExistence type="predicted"/>
<dbReference type="InterPro" id="IPR003593">
    <property type="entry name" value="AAA+_ATPase"/>
</dbReference>
<evidence type="ECO:0000256" key="3">
    <source>
        <dbReference type="ARBA" id="ARBA00022741"/>
    </source>
</evidence>